<feature type="transmembrane region" description="Helical" evidence="1">
    <location>
        <begin position="230"/>
        <end position="251"/>
    </location>
</feature>
<keyword evidence="1" id="KW-1133">Transmembrane helix</keyword>
<keyword evidence="3" id="KW-1185">Reference proteome</keyword>
<dbReference type="InterPro" id="IPR010390">
    <property type="entry name" value="ABC-2_transporter-like"/>
</dbReference>
<accession>E0I891</accession>
<dbReference type="RefSeq" id="WP_006037853.1">
    <property type="nucleotide sequence ID" value="NZ_AEDD01000004.1"/>
</dbReference>
<reference evidence="2 3" key="1">
    <citation type="submission" date="2010-07" db="EMBL/GenBank/DDBJ databases">
        <title>The draft genome of Paenibacillus curdlanolyticus YK9.</title>
        <authorList>
            <consortium name="US DOE Joint Genome Institute (JGI-PGF)"/>
            <person name="Lucas S."/>
            <person name="Copeland A."/>
            <person name="Lapidus A."/>
            <person name="Cheng J.-F."/>
            <person name="Bruce D."/>
            <person name="Goodwin L."/>
            <person name="Pitluck S."/>
            <person name="Land M.L."/>
            <person name="Hauser L."/>
            <person name="Chang Y.-J."/>
            <person name="Jeffries C."/>
            <person name="Anderson I.J."/>
            <person name="Johnson E."/>
            <person name="Loganathan U."/>
            <person name="Mulhopadhyay B."/>
            <person name="Kyrpides N."/>
            <person name="Woyke T.J."/>
        </authorList>
    </citation>
    <scope>NUCLEOTIDE SEQUENCE [LARGE SCALE GENOMIC DNA]</scope>
    <source>
        <strain evidence="2 3">YK9</strain>
    </source>
</reference>
<proteinExistence type="predicted"/>
<feature type="transmembrane region" description="Helical" evidence="1">
    <location>
        <begin position="26"/>
        <end position="48"/>
    </location>
</feature>
<keyword evidence="1" id="KW-0472">Membrane</keyword>
<name>E0I891_9BACL</name>
<evidence type="ECO:0008006" key="4">
    <source>
        <dbReference type="Google" id="ProtNLM"/>
    </source>
</evidence>
<dbReference type="Pfam" id="PF06182">
    <property type="entry name" value="ABC2_membrane_6"/>
    <property type="match status" value="1"/>
</dbReference>
<evidence type="ECO:0000313" key="2">
    <source>
        <dbReference type="EMBL" id="EFM11396.1"/>
    </source>
</evidence>
<sequence>MAWYFQLYIKFAKQHLKVMMEYRADFMIGVLANLFTQGTAIIFINILFKHVNSIHGWGYYEVLFIYGVALSGKALENIFFDNLWNIGWRYIKPGDFDRILLRPVSPLFHIVADRLHKDGFGSLIVSSIVLLTAMNHLQLEWSGMNVFILILFIISSGLIYAAVNLFFGSLSFWMVDSLPIMEAVNNLSEFVRYPMTIYKKGIQFVLTFVIPYGFTAFYPAAYFIEQSGFSYYSYLTPLVAVACCLIAYSFWHKGLRAFTSTGS</sequence>
<dbReference type="STRING" id="717606.PaecuDRAFT_1842"/>
<feature type="transmembrane region" description="Helical" evidence="1">
    <location>
        <begin position="202"/>
        <end position="224"/>
    </location>
</feature>
<feature type="transmembrane region" description="Helical" evidence="1">
    <location>
        <begin position="120"/>
        <end position="138"/>
    </location>
</feature>
<dbReference type="Proteomes" id="UP000005387">
    <property type="component" value="Unassembled WGS sequence"/>
</dbReference>
<gene>
    <name evidence="2" type="ORF">PaecuDRAFT_1842</name>
</gene>
<dbReference type="PANTHER" id="PTHR36833:SF1">
    <property type="entry name" value="INTEGRAL MEMBRANE TRANSPORT PROTEIN"/>
    <property type="match status" value="1"/>
</dbReference>
<evidence type="ECO:0000256" key="1">
    <source>
        <dbReference type="SAM" id="Phobius"/>
    </source>
</evidence>
<evidence type="ECO:0000313" key="3">
    <source>
        <dbReference type="Proteomes" id="UP000005387"/>
    </source>
</evidence>
<keyword evidence="1" id="KW-0812">Transmembrane</keyword>
<dbReference type="PANTHER" id="PTHR36833">
    <property type="entry name" value="SLR0610 PROTEIN-RELATED"/>
    <property type="match status" value="1"/>
</dbReference>
<feature type="transmembrane region" description="Helical" evidence="1">
    <location>
        <begin position="144"/>
        <end position="167"/>
    </location>
</feature>
<dbReference type="eggNOG" id="COG3694">
    <property type="taxonomic scope" value="Bacteria"/>
</dbReference>
<dbReference type="EMBL" id="AEDD01000004">
    <property type="protein sequence ID" value="EFM11396.1"/>
    <property type="molecule type" value="Genomic_DNA"/>
</dbReference>
<dbReference type="AlphaFoldDB" id="E0I891"/>
<dbReference type="OrthoDB" id="9788195at2"/>
<organism evidence="2 3">
    <name type="scientific">Paenibacillus curdlanolyticus YK9</name>
    <dbReference type="NCBI Taxonomy" id="717606"/>
    <lineage>
        <taxon>Bacteria</taxon>
        <taxon>Bacillati</taxon>
        <taxon>Bacillota</taxon>
        <taxon>Bacilli</taxon>
        <taxon>Bacillales</taxon>
        <taxon>Paenibacillaceae</taxon>
        <taxon>Paenibacillus</taxon>
    </lineage>
</organism>
<protein>
    <recommendedName>
        <fullName evidence="4">ABC transporter permease protein</fullName>
    </recommendedName>
</protein>